<dbReference type="InterPro" id="IPR014710">
    <property type="entry name" value="RmlC-like_jellyroll"/>
</dbReference>
<evidence type="ECO:0000256" key="7">
    <source>
        <dbReference type="ARBA" id="ARBA00023286"/>
    </source>
</evidence>
<dbReference type="Proteomes" id="UP000593765">
    <property type="component" value="Chromosome"/>
</dbReference>
<keyword evidence="3 9" id="KW-0812">Transmembrane</keyword>
<keyword evidence="12" id="KW-1185">Reference proteome</keyword>
<dbReference type="Pfam" id="PF06210">
    <property type="entry name" value="DUF1003"/>
    <property type="match status" value="1"/>
</dbReference>
<evidence type="ECO:0000256" key="8">
    <source>
        <dbReference type="ARBA" id="ARBA00023303"/>
    </source>
</evidence>
<comment type="subcellular location">
    <subcellularLocation>
        <location evidence="1">Membrane</location>
        <topology evidence="1">Multi-pass membrane protein</topology>
    </subcellularLocation>
</comment>
<dbReference type="InterPro" id="IPR018488">
    <property type="entry name" value="cNMP-bd_CS"/>
</dbReference>
<dbReference type="GO" id="GO:0044877">
    <property type="term" value="F:protein-containing complex binding"/>
    <property type="evidence" value="ECO:0007669"/>
    <property type="project" value="TreeGrafter"/>
</dbReference>
<evidence type="ECO:0000313" key="11">
    <source>
        <dbReference type="EMBL" id="QOV89745.1"/>
    </source>
</evidence>
<dbReference type="RefSeq" id="WP_206292804.1">
    <property type="nucleotide sequence ID" value="NZ_CP063458.1"/>
</dbReference>
<dbReference type="EMBL" id="CP063458">
    <property type="protein sequence ID" value="QOV89745.1"/>
    <property type="molecule type" value="Genomic_DNA"/>
</dbReference>
<dbReference type="Gene3D" id="2.60.120.10">
    <property type="entry name" value="Jelly Rolls"/>
    <property type="match status" value="1"/>
</dbReference>
<dbReference type="Pfam" id="PF00027">
    <property type="entry name" value="cNMP_binding"/>
    <property type="match status" value="1"/>
</dbReference>
<evidence type="ECO:0000259" key="10">
    <source>
        <dbReference type="PROSITE" id="PS50042"/>
    </source>
</evidence>
<organism evidence="11 12">
    <name type="scientific">Humisphaera borealis</name>
    <dbReference type="NCBI Taxonomy" id="2807512"/>
    <lineage>
        <taxon>Bacteria</taxon>
        <taxon>Pseudomonadati</taxon>
        <taxon>Planctomycetota</taxon>
        <taxon>Phycisphaerae</taxon>
        <taxon>Tepidisphaerales</taxon>
        <taxon>Tepidisphaeraceae</taxon>
        <taxon>Humisphaera</taxon>
    </lineage>
</organism>
<keyword evidence="6 9" id="KW-0472">Membrane</keyword>
<evidence type="ECO:0000256" key="2">
    <source>
        <dbReference type="ARBA" id="ARBA00022448"/>
    </source>
</evidence>
<dbReference type="PANTHER" id="PTHR45638">
    <property type="entry name" value="CYCLIC NUCLEOTIDE-GATED CATION CHANNEL SUBUNIT A"/>
    <property type="match status" value="1"/>
</dbReference>
<evidence type="ECO:0000256" key="4">
    <source>
        <dbReference type="ARBA" id="ARBA00022989"/>
    </source>
</evidence>
<dbReference type="PROSITE" id="PS50042">
    <property type="entry name" value="CNMP_BINDING_3"/>
    <property type="match status" value="1"/>
</dbReference>
<dbReference type="AlphaFoldDB" id="A0A7M2WW74"/>
<dbReference type="InterPro" id="IPR010406">
    <property type="entry name" value="DUF1003"/>
</dbReference>
<dbReference type="InterPro" id="IPR050866">
    <property type="entry name" value="CNG_cation_channel"/>
</dbReference>
<dbReference type="PANTHER" id="PTHR45638:SF11">
    <property type="entry name" value="CYCLIC NUCLEOTIDE-GATED CATION CHANNEL SUBUNIT A"/>
    <property type="match status" value="1"/>
</dbReference>
<dbReference type="KEGG" id="hbs:IPV69_26780"/>
<evidence type="ECO:0000256" key="1">
    <source>
        <dbReference type="ARBA" id="ARBA00004141"/>
    </source>
</evidence>
<dbReference type="CDD" id="cd00038">
    <property type="entry name" value="CAP_ED"/>
    <property type="match status" value="1"/>
</dbReference>
<name>A0A7M2WW74_9BACT</name>
<evidence type="ECO:0000256" key="6">
    <source>
        <dbReference type="ARBA" id="ARBA00023136"/>
    </source>
</evidence>
<feature type="domain" description="Cyclic nucleotide-binding" evidence="10">
    <location>
        <begin position="12"/>
        <end position="115"/>
    </location>
</feature>
<dbReference type="PRINTS" id="PR00103">
    <property type="entry name" value="CAMPKINASE"/>
</dbReference>
<keyword evidence="4 9" id="KW-1133">Transmembrane helix</keyword>
<keyword evidence="7" id="KW-1071">Ligand-gated ion channel</keyword>
<sequence length="285" mass="32270">MDETAALKAIPMFSSMDEQELAGLRKVMEAKRFLPGQIIIREGEEGAYFYVLMAGVVQYLTADAEGKEIVLDEAGPGSFFGELSMLTGEKRLVRVRAKGDVDTLSLDRQEFHKFLIGHPHAAIDVLTAISRRLYTTDKLIRQSVSRNANLELEEKLTAGQKIADVIADFSGSISFLLLNACWFGGWLLWNMPWTKWWEQHGVFDAYPFGLLTMIVSLEAIFLSIFVLVSQNRQTLKDRLAADIDHQVNVRAEVKTGQVVSRLDDIEREMHLLHSEIIRHLKGHNR</sequence>
<dbReference type="SUPFAM" id="SSF51206">
    <property type="entry name" value="cAMP-binding domain-like"/>
    <property type="match status" value="1"/>
</dbReference>
<keyword evidence="5" id="KW-0406">Ion transport</keyword>
<feature type="transmembrane region" description="Helical" evidence="9">
    <location>
        <begin position="165"/>
        <end position="188"/>
    </location>
</feature>
<keyword evidence="2" id="KW-0813">Transport</keyword>
<dbReference type="InterPro" id="IPR018490">
    <property type="entry name" value="cNMP-bd_dom_sf"/>
</dbReference>
<dbReference type="GO" id="GO:0016020">
    <property type="term" value="C:membrane"/>
    <property type="evidence" value="ECO:0007669"/>
    <property type="project" value="UniProtKB-SubCell"/>
</dbReference>
<evidence type="ECO:0000313" key="12">
    <source>
        <dbReference type="Proteomes" id="UP000593765"/>
    </source>
</evidence>
<gene>
    <name evidence="11" type="ORF">IPV69_26780</name>
</gene>
<dbReference type="GO" id="GO:0005221">
    <property type="term" value="F:intracellularly cyclic nucleotide-activated monoatomic cation channel activity"/>
    <property type="evidence" value="ECO:0007669"/>
    <property type="project" value="InterPro"/>
</dbReference>
<feature type="transmembrane region" description="Helical" evidence="9">
    <location>
        <begin position="208"/>
        <end position="228"/>
    </location>
</feature>
<proteinExistence type="predicted"/>
<keyword evidence="8" id="KW-0407">Ion channel</keyword>
<evidence type="ECO:0000256" key="3">
    <source>
        <dbReference type="ARBA" id="ARBA00022692"/>
    </source>
</evidence>
<accession>A0A7M2WW74</accession>
<dbReference type="SMART" id="SM00100">
    <property type="entry name" value="cNMP"/>
    <property type="match status" value="1"/>
</dbReference>
<evidence type="ECO:0000256" key="5">
    <source>
        <dbReference type="ARBA" id="ARBA00023065"/>
    </source>
</evidence>
<dbReference type="InterPro" id="IPR000595">
    <property type="entry name" value="cNMP-bd_dom"/>
</dbReference>
<dbReference type="PROSITE" id="PS00888">
    <property type="entry name" value="CNMP_BINDING_1"/>
    <property type="match status" value="1"/>
</dbReference>
<protein>
    <submittedName>
        <fullName evidence="11">DUF1003 domain-containing protein</fullName>
    </submittedName>
</protein>
<evidence type="ECO:0000256" key="9">
    <source>
        <dbReference type="SAM" id="Phobius"/>
    </source>
</evidence>
<reference evidence="11 12" key="1">
    <citation type="submission" date="2020-10" db="EMBL/GenBank/DDBJ databases">
        <title>Wide distribution of Phycisphaera-like planctomycetes from WD2101 soil group in peatlands and genome analysis of the first cultivated representative.</title>
        <authorList>
            <person name="Dedysh S.N."/>
            <person name="Beletsky A.V."/>
            <person name="Ivanova A."/>
            <person name="Kulichevskaya I.S."/>
            <person name="Suzina N.E."/>
            <person name="Philippov D.A."/>
            <person name="Rakitin A.L."/>
            <person name="Mardanov A.V."/>
            <person name="Ravin N.V."/>
        </authorList>
    </citation>
    <scope>NUCLEOTIDE SEQUENCE [LARGE SCALE GENOMIC DNA]</scope>
    <source>
        <strain evidence="11 12">M1803</strain>
    </source>
</reference>